<dbReference type="Pfam" id="PF00732">
    <property type="entry name" value="GMC_oxred_N"/>
    <property type="match status" value="1"/>
</dbReference>
<evidence type="ECO:0000259" key="6">
    <source>
        <dbReference type="PROSITE" id="PS00624"/>
    </source>
</evidence>
<dbReference type="Pfam" id="PF05199">
    <property type="entry name" value="GMC_oxred_C"/>
    <property type="match status" value="1"/>
</dbReference>
<sequence length="570" mass="63370">MMQTFDYLIIGGGSAGCVLANRLSENPENKVCLLEAGSVDSSQVVDTPMGIAALIQWSKFNWMFDTTEQPAQQGRKIYCPRGKGLGGGSSINAMLYVRGQPNDYLRWQNMGCDGWGWNDLLPYFIKSQHQERGANQYHGVNGPLNVSDIQDLHPVSERLLTAALQVGHKWNNDFNDGIQEGVGYFQTTIKKGRRHSAARAYLDSIKDRDNLTILTDCQVEKINFSKNNGDETSAESVLVNYQHSKQTIKAAKEIILSAGSFQSPQLLMLSGIGDKQHLAEQKIDTIQHLPAVGQNLQEHVDIVLAQRRQKTDTLSYSPLVLFKQAHQLFNYLFRQRGILSSPVTEAGGFIKSAPEFNQPDLQLLCTPSLFDDHGRNWKLMAGWGYSAHCTLLQPKSRGSVRLKNNNPQSAPLIDLNMLSADEDIKKLVIGVKKIREIFSAPALKKYRGEEVFPGARCQTDQQIEAFIRSKSNHTYHPVGTCRMGSDADSVVDTQLRVRGIQKLRVVDASVMPCLISGNTNAPVIAMAERAADLIQQKPLRQLHPTQQSHADYQQSAARQAQLEIAFSAEV</sequence>
<dbReference type="InterPro" id="IPR012132">
    <property type="entry name" value="GMC_OxRdtase"/>
</dbReference>
<dbReference type="GO" id="GO:0050660">
    <property type="term" value="F:flavin adenine dinucleotide binding"/>
    <property type="evidence" value="ECO:0007669"/>
    <property type="project" value="InterPro"/>
</dbReference>
<evidence type="ECO:0000256" key="1">
    <source>
        <dbReference type="ARBA" id="ARBA00001974"/>
    </source>
</evidence>
<evidence type="ECO:0000313" key="7">
    <source>
        <dbReference type="EMBL" id="PVZ63540.1"/>
    </source>
</evidence>
<accession>A0A2V1GRA0</accession>
<dbReference type="InterPro" id="IPR000172">
    <property type="entry name" value="GMC_OxRdtase_N"/>
</dbReference>
<dbReference type="PIRSF" id="PIRSF000137">
    <property type="entry name" value="Alcohol_oxidase"/>
    <property type="match status" value="1"/>
</dbReference>
<dbReference type="OrthoDB" id="9785276at2"/>
<dbReference type="Gene3D" id="3.50.50.60">
    <property type="entry name" value="FAD/NAD(P)-binding domain"/>
    <property type="match status" value="1"/>
</dbReference>
<dbReference type="PANTHER" id="PTHR11552">
    <property type="entry name" value="GLUCOSE-METHANOL-CHOLINE GMC OXIDOREDUCTASE"/>
    <property type="match status" value="1"/>
</dbReference>
<dbReference type="PROSITE" id="PS00624">
    <property type="entry name" value="GMC_OXRED_2"/>
    <property type="match status" value="1"/>
</dbReference>
<evidence type="ECO:0000256" key="2">
    <source>
        <dbReference type="ARBA" id="ARBA00010790"/>
    </source>
</evidence>
<dbReference type="SUPFAM" id="SSF54373">
    <property type="entry name" value="FAD-linked reductases, C-terminal domain"/>
    <property type="match status" value="1"/>
</dbReference>
<feature type="domain" description="Glucose-methanol-choline oxidoreductase N-terminal" evidence="6">
    <location>
        <begin position="259"/>
        <end position="273"/>
    </location>
</feature>
<dbReference type="RefSeq" id="WP_116689059.1">
    <property type="nucleotide sequence ID" value="NZ_CAWNYD010000015.1"/>
</dbReference>
<organism evidence="7 8">
    <name type="scientific">Pelagibaculum spongiae</name>
    <dbReference type="NCBI Taxonomy" id="2080658"/>
    <lineage>
        <taxon>Bacteria</taxon>
        <taxon>Pseudomonadati</taxon>
        <taxon>Pseudomonadota</taxon>
        <taxon>Gammaproteobacteria</taxon>
        <taxon>Oceanospirillales</taxon>
        <taxon>Pelagibaculum</taxon>
    </lineage>
</organism>
<evidence type="ECO:0000256" key="4">
    <source>
        <dbReference type="ARBA" id="ARBA00022827"/>
    </source>
</evidence>
<keyword evidence="4 5" id="KW-0274">FAD</keyword>
<comment type="cofactor">
    <cofactor evidence="1 5">
        <name>FAD</name>
        <dbReference type="ChEBI" id="CHEBI:57692"/>
    </cofactor>
</comment>
<gene>
    <name evidence="7" type="ORF">DC094_20880</name>
</gene>
<reference evidence="7 8" key="1">
    <citation type="submission" date="2018-04" db="EMBL/GenBank/DDBJ databases">
        <title>Thalassorhabdus spongiae gen. nov., sp. nov., isolated from a marine sponge in South-West Iceland.</title>
        <authorList>
            <person name="Knobloch S."/>
            <person name="Daussin A."/>
            <person name="Johannsson R."/>
            <person name="Marteinsson V.T."/>
        </authorList>
    </citation>
    <scope>NUCLEOTIDE SEQUENCE [LARGE SCALE GENOMIC DNA]</scope>
    <source>
        <strain evidence="7 8">Hp12</strain>
    </source>
</reference>
<feature type="binding site" evidence="5">
    <location>
        <position position="219"/>
    </location>
    <ligand>
        <name>FAD</name>
        <dbReference type="ChEBI" id="CHEBI:57692"/>
    </ligand>
</feature>
<comment type="caution">
    <text evidence="7">The sequence shown here is derived from an EMBL/GenBank/DDBJ whole genome shotgun (WGS) entry which is preliminary data.</text>
</comment>
<evidence type="ECO:0000256" key="5">
    <source>
        <dbReference type="PIRSR" id="PIRSR000137-2"/>
    </source>
</evidence>
<dbReference type="EMBL" id="QDDL01000015">
    <property type="protein sequence ID" value="PVZ63540.1"/>
    <property type="molecule type" value="Genomic_DNA"/>
</dbReference>
<protein>
    <submittedName>
        <fullName evidence="7">GMC family oxidoreductase</fullName>
    </submittedName>
</protein>
<evidence type="ECO:0000313" key="8">
    <source>
        <dbReference type="Proteomes" id="UP000244906"/>
    </source>
</evidence>
<dbReference type="PANTHER" id="PTHR11552:SF147">
    <property type="entry name" value="CHOLINE DEHYDROGENASE, MITOCHONDRIAL"/>
    <property type="match status" value="1"/>
</dbReference>
<dbReference type="InterPro" id="IPR036188">
    <property type="entry name" value="FAD/NAD-bd_sf"/>
</dbReference>
<dbReference type="GO" id="GO:0016614">
    <property type="term" value="F:oxidoreductase activity, acting on CH-OH group of donors"/>
    <property type="evidence" value="ECO:0007669"/>
    <property type="project" value="InterPro"/>
</dbReference>
<dbReference type="Proteomes" id="UP000244906">
    <property type="component" value="Unassembled WGS sequence"/>
</dbReference>
<comment type="similarity">
    <text evidence="2">Belongs to the GMC oxidoreductase family.</text>
</comment>
<evidence type="ECO:0000256" key="3">
    <source>
        <dbReference type="ARBA" id="ARBA00022630"/>
    </source>
</evidence>
<name>A0A2V1GRA0_9GAMM</name>
<proteinExistence type="inferred from homology"/>
<dbReference type="AlphaFoldDB" id="A0A2V1GRA0"/>
<dbReference type="Gene3D" id="3.30.560.10">
    <property type="entry name" value="Glucose Oxidase, domain 3"/>
    <property type="match status" value="1"/>
</dbReference>
<dbReference type="InterPro" id="IPR007867">
    <property type="entry name" value="GMC_OxRtase_C"/>
</dbReference>
<keyword evidence="3" id="KW-0285">Flavoprotein</keyword>
<keyword evidence="8" id="KW-1185">Reference proteome</keyword>
<dbReference type="SUPFAM" id="SSF51905">
    <property type="entry name" value="FAD/NAD(P)-binding domain"/>
    <property type="match status" value="1"/>
</dbReference>